<gene>
    <name evidence="2" type="primary">stp</name>
    <name evidence="2" type="ORF">SG0102_16340</name>
</gene>
<dbReference type="Gene3D" id="3.60.40.10">
    <property type="entry name" value="PPM-type phosphatase domain"/>
    <property type="match status" value="1"/>
</dbReference>
<dbReference type="OrthoDB" id="9801841at2"/>
<dbReference type="SUPFAM" id="SSF81606">
    <property type="entry name" value="PP2C-like"/>
    <property type="match status" value="1"/>
</dbReference>
<dbReference type="AlphaFoldDB" id="A0A3G9J6P9"/>
<sequence>MISMSTDVGNLRETNQDRVAYKKINDDELLCVLCDGMGGHKAGEVAAQMTCDYIMDHFEEHEELLSANDIKMWFTNLIMEANNAVYAKGSENEEYNGMGTTVVVAYLKGQQMYVSHVGDSRAYIFKNNVLTQLTVDDTLVNALLKGGYITEKQAIDHPQKNVLIQAVGVTDLLKVSFCELPADYEAFMMCSDGLYNSLSNEQMIAILAGEGNAKVKTEELIKQANIHGGYDNISVILLEGGEAHE</sequence>
<dbReference type="SMART" id="SM00332">
    <property type="entry name" value="PP2Cc"/>
    <property type="match status" value="1"/>
</dbReference>
<feature type="domain" description="PPM-type phosphatase" evidence="1">
    <location>
        <begin position="1"/>
        <end position="240"/>
    </location>
</feature>
<organism evidence="2 3">
    <name type="scientific">Intestinibaculum porci</name>
    <dbReference type="NCBI Taxonomy" id="2487118"/>
    <lineage>
        <taxon>Bacteria</taxon>
        <taxon>Bacillati</taxon>
        <taxon>Bacillota</taxon>
        <taxon>Erysipelotrichia</taxon>
        <taxon>Erysipelotrichales</taxon>
        <taxon>Erysipelotrichaceae</taxon>
        <taxon>Intestinibaculum</taxon>
    </lineage>
</organism>
<dbReference type="KEGG" id="ebm:SG0102_16340"/>
<dbReference type="PANTHER" id="PTHR13832">
    <property type="entry name" value="PROTEIN PHOSPHATASE 2C"/>
    <property type="match status" value="1"/>
</dbReference>
<dbReference type="InterPro" id="IPR015655">
    <property type="entry name" value="PP2C"/>
</dbReference>
<evidence type="ECO:0000313" key="3">
    <source>
        <dbReference type="Proteomes" id="UP000268059"/>
    </source>
</evidence>
<dbReference type="EMBL" id="AP019309">
    <property type="protein sequence ID" value="BBH26700.1"/>
    <property type="molecule type" value="Genomic_DNA"/>
</dbReference>
<name>A0A3G9J6P9_9FIRM</name>
<accession>A0A3G9J6P9</accession>
<dbReference type="FunCoup" id="A0A3G9J6P9">
    <property type="interactions" value="117"/>
</dbReference>
<reference evidence="2 3" key="1">
    <citation type="submission" date="2018-11" db="EMBL/GenBank/DDBJ databases">
        <title>Novel Erysipelotrichaceae bacterium isolated from small intestine of a swine.</title>
        <authorList>
            <person name="Kim J.S."/>
            <person name="Choe H."/>
            <person name="Lee Y.R."/>
            <person name="Kim K.M."/>
            <person name="Park D.S."/>
        </authorList>
    </citation>
    <scope>NUCLEOTIDE SEQUENCE [LARGE SCALE GENOMIC DNA]</scope>
    <source>
        <strain evidence="2 3">SG0102</strain>
    </source>
</reference>
<dbReference type="SMART" id="SM00331">
    <property type="entry name" value="PP2C_SIG"/>
    <property type="match status" value="1"/>
</dbReference>
<dbReference type="CDD" id="cd00143">
    <property type="entry name" value="PP2Cc"/>
    <property type="match status" value="1"/>
</dbReference>
<evidence type="ECO:0000313" key="2">
    <source>
        <dbReference type="EMBL" id="BBH26700.1"/>
    </source>
</evidence>
<keyword evidence="3" id="KW-1185">Reference proteome</keyword>
<dbReference type="RefSeq" id="WP_125120794.1">
    <property type="nucleotide sequence ID" value="NZ_AP019309.1"/>
</dbReference>
<dbReference type="Pfam" id="PF13672">
    <property type="entry name" value="PP2C_2"/>
    <property type="match status" value="1"/>
</dbReference>
<dbReference type="NCBIfam" id="NF033484">
    <property type="entry name" value="Stp1_PP2C_phos"/>
    <property type="match status" value="1"/>
</dbReference>
<dbReference type="InterPro" id="IPR001932">
    <property type="entry name" value="PPM-type_phosphatase-like_dom"/>
</dbReference>
<protein>
    <submittedName>
        <fullName evidence="2">Protein phosphatase</fullName>
    </submittedName>
</protein>
<dbReference type="PROSITE" id="PS51746">
    <property type="entry name" value="PPM_2"/>
    <property type="match status" value="1"/>
</dbReference>
<evidence type="ECO:0000259" key="1">
    <source>
        <dbReference type="PROSITE" id="PS51746"/>
    </source>
</evidence>
<dbReference type="PANTHER" id="PTHR13832:SF860">
    <property type="entry name" value="PROTEIN PHOSPHATASE PHPP"/>
    <property type="match status" value="1"/>
</dbReference>
<dbReference type="GO" id="GO:0004722">
    <property type="term" value="F:protein serine/threonine phosphatase activity"/>
    <property type="evidence" value="ECO:0007669"/>
    <property type="project" value="InterPro"/>
</dbReference>
<dbReference type="InParanoid" id="A0A3G9J6P9"/>
<proteinExistence type="predicted"/>
<dbReference type="InterPro" id="IPR036457">
    <property type="entry name" value="PPM-type-like_dom_sf"/>
</dbReference>
<dbReference type="Proteomes" id="UP000268059">
    <property type="component" value="Chromosome"/>
</dbReference>